<reference evidence="3" key="1">
    <citation type="submission" date="2016-10" db="EMBL/GenBank/DDBJ databases">
        <authorList>
            <person name="Varghese N."/>
            <person name="Submissions S."/>
        </authorList>
    </citation>
    <scope>NUCLEOTIDE SEQUENCE [LARGE SCALE GENOMIC DNA]</scope>
    <source>
        <strain evidence="3">DSM 22427</strain>
    </source>
</reference>
<dbReference type="Pfam" id="PF04126">
    <property type="entry name" value="Cyclophil_like"/>
    <property type="match status" value="1"/>
</dbReference>
<sequence>MSDLRVTVDGRELEATWHDDAPETRRALERELPLEGEAVRWGDELYFDVPLDAPAENQSEAVPVGAIAYWPTGDKLCLFWGPTPASRGEEPRATAPVNVVGRLEDVSALSDLEGGARVRFDVEN</sequence>
<dbReference type="EMBL" id="FOZS01000002">
    <property type="protein sequence ID" value="SFS73278.1"/>
    <property type="molecule type" value="Genomic_DNA"/>
</dbReference>
<evidence type="ECO:0000313" key="2">
    <source>
        <dbReference type="EMBL" id="SFS73278.1"/>
    </source>
</evidence>
<dbReference type="Gene3D" id="2.40.100.20">
    <property type="match status" value="1"/>
</dbReference>
<dbReference type="AlphaFoldDB" id="A0A1I6S936"/>
<proteinExistence type="predicted"/>
<organism evidence="2 3">
    <name type="scientific">Halostagnicola kamekurae</name>
    <dbReference type="NCBI Taxonomy" id="619731"/>
    <lineage>
        <taxon>Archaea</taxon>
        <taxon>Methanobacteriati</taxon>
        <taxon>Methanobacteriota</taxon>
        <taxon>Stenosarchaea group</taxon>
        <taxon>Halobacteria</taxon>
        <taxon>Halobacteriales</taxon>
        <taxon>Natrialbaceae</taxon>
        <taxon>Halostagnicola</taxon>
    </lineage>
</organism>
<gene>
    <name evidence="2" type="ORF">SAMN04488556_2493</name>
</gene>
<dbReference type="Proteomes" id="UP000199199">
    <property type="component" value="Unassembled WGS sequence"/>
</dbReference>
<name>A0A1I6S936_9EURY</name>
<accession>A0A1I6S936</accession>
<dbReference type="InterPro" id="IPR029000">
    <property type="entry name" value="Cyclophilin-like_dom_sf"/>
</dbReference>
<dbReference type="InterPro" id="IPR025658">
    <property type="entry name" value="Cyclophilin_TM1367"/>
</dbReference>
<dbReference type="RefSeq" id="WP_092904946.1">
    <property type="nucleotide sequence ID" value="NZ_FOZS01000002.1"/>
</dbReference>
<dbReference type="OrthoDB" id="31132at2157"/>
<protein>
    <recommendedName>
        <fullName evidence="1">Cyclophilin TM1367-like domain-containing protein</fullName>
    </recommendedName>
</protein>
<feature type="domain" description="Cyclophilin TM1367-like" evidence="1">
    <location>
        <begin position="4"/>
        <end position="119"/>
    </location>
</feature>
<keyword evidence="3" id="KW-1185">Reference proteome</keyword>
<evidence type="ECO:0000313" key="3">
    <source>
        <dbReference type="Proteomes" id="UP000199199"/>
    </source>
</evidence>
<evidence type="ECO:0000259" key="1">
    <source>
        <dbReference type="Pfam" id="PF04126"/>
    </source>
</evidence>
<dbReference type="SUPFAM" id="SSF50891">
    <property type="entry name" value="Cyclophilin-like"/>
    <property type="match status" value="1"/>
</dbReference>